<evidence type="ECO:0000256" key="5">
    <source>
        <dbReference type="SAM" id="SignalP"/>
    </source>
</evidence>
<dbReference type="Proteomes" id="UP001313282">
    <property type="component" value="Unassembled WGS sequence"/>
</dbReference>
<dbReference type="PROSITE" id="PS50054">
    <property type="entry name" value="TYR_PHOSPHATASE_DUAL"/>
    <property type="match status" value="1"/>
</dbReference>
<gene>
    <name evidence="8" type="ORF">TWF718_010919</name>
</gene>
<dbReference type="GO" id="GO:0005737">
    <property type="term" value="C:cytoplasm"/>
    <property type="evidence" value="ECO:0007669"/>
    <property type="project" value="TreeGrafter"/>
</dbReference>
<feature type="domain" description="Tyrosine specific protein phosphatases" evidence="7">
    <location>
        <begin position="556"/>
        <end position="616"/>
    </location>
</feature>
<feature type="domain" description="Tyrosine-protein phosphatase" evidence="6">
    <location>
        <begin position="481"/>
        <end position="638"/>
    </location>
</feature>
<keyword evidence="4" id="KW-0904">Protein phosphatase</keyword>
<dbReference type="EC" id="3.1.3.48" evidence="2"/>
<dbReference type="Pfam" id="PF00782">
    <property type="entry name" value="DSPc"/>
    <property type="match status" value="1"/>
</dbReference>
<dbReference type="PROSITE" id="PS00383">
    <property type="entry name" value="TYR_PHOSPHATASE_1"/>
    <property type="match status" value="1"/>
</dbReference>
<reference evidence="8 9" key="1">
    <citation type="submission" date="2019-10" db="EMBL/GenBank/DDBJ databases">
        <authorList>
            <person name="Palmer J.M."/>
        </authorList>
    </citation>
    <scope>NUCLEOTIDE SEQUENCE [LARGE SCALE GENOMIC DNA]</scope>
    <source>
        <strain evidence="8 9">TWF718</strain>
    </source>
</reference>
<evidence type="ECO:0000256" key="3">
    <source>
        <dbReference type="ARBA" id="ARBA00022801"/>
    </source>
</evidence>
<evidence type="ECO:0000256" key="1">
    <source>
        <dbReference type="ARBA" id="ARBA00008601"/>
    </source>
</evidence>
<feature type="chain" id="PRO_5042889007" description="protein-tyrosine-phosphatase" evidence="5">
    <location>
        <begin position="25"/>
        <end position="642"/>
    </location>
</feature>
<comment type="caution">
    <text evidence="8">The sequence shown here is derived from an EMBL/GenBank/DDBJ whole genome shotgun (WGS) entry which is preliminary data.</text>
</comment>
<dbReference type="SUPFAM" id="SSF52799">
    <property type="entry name" value="(Phosphotyrosine protein) phosphatases II"/>
    <property type="match status" value="1"/>
</dbReference>
<comment type="similarity">
    <text evidence="1">Belongs to the protein-tyrosine phosphatase family. Non-receptor class dual specificity subfamily.</text>
</comment>
<keyword evidence="3" id="KW-0378">Hydrolase</keyword>
<dbReference type="AlphaFoldDB" id="A0AAN8MP86"/>
<keyword evidence="5" id="KW-0732">Signal</keyword>
<dbReference type="InterPro" id="IPR016130">
    <property type="entry name" value="Tyr_Pase_AS"/>
</dbReference>
<dbReference type="GO" id="GO:0008330">
    <property type="term" value="F:protein tyrosine/threonine phosphatase activity"/>
    <property type="evidence" value="ECO:0007669"/>
    <property type="project" value="TreeGrafter"/>
</dbReference>
<dbReference type="InterPro" id="IPR029021">
    <property type="entry name" value="Prot-tyrosine_phosphatase-like"/>
</dbReference>
<dbReference type="GO" id="GO:0033550">
    <property type="term" value="F:MAP kinase tyrosine phosphatase activity"/>
    <property type="evidence" value="ECO:0007669"/>
    <property type="project" value="TreeGrafter"/>
</dbReference>
<dbReference type="SMART" id="SM00195">
    <property type="entry name" value="DSPc"/>
    <property type="match status" value="1"/>
</dbReference>
<evidence type="ECO:0000256" key="2">
    <source>
        <dbReference type="ARBA" id="ARBA00013064"/>
    </source>
</evidence>
<keyword evidence="9" id="KW-1185">Reference proteome</keyword>
<dbReference type="InterPro" id="IPR000340">
    <property type="entry name" value="Dual-sp_phosphatase_cat-dom"/>
</dbReference>
<dbReference type="CDD" id="cd14498">
    <property type="entry name" value="DSP"/>
    <property type="match status" value="1"/>
</dbReference>
<protein>
    <recommendedName>
        <fullName evidence="2">protein-tyrosine-phosphatase</fullName>
        <ecNumber evidence="2">3.1.3.48</ecNumber>
    </recommendedName>
</protein>
<feature type="signal peptide" evidence="5">
    <location>
        <begin position="1"/>
        <end position="24"/>
    </location>
</feature>
<dbReference type="EMBL" id="JAVHNR010000009">
    <property type="protein sequence ID" value="KAK6333096.1"/>
    <property type="molecule type" value="Genomic_DNA"/>
</dbReference>
<dbReference type="PANTHER" id="PTHR10159">
    <property type="entry name" value="DUAL SPECIFICITY PROTEIN PHOSPHATASE"/>
    <property type="match status" value="1"/>
</dbReference>
<evidence type="ECO:0000313" key="8">
    <source>
        <dbReference type="EMBL" id="KAK6333096.1"/>
    </source>
</evidence>
<evidence type="ECO:0000313" key="9">
    <source>
        <dbReference type="Proteomes" id="UP001313282"/>
    </source>
</evidence>
<dbReference type="GO" id="GO:0017017">
    <property type="term" value="F:MAP kinase tyrosine/serine/threonine phosphatase activity"/>
    <property type="evidence" value="ECO:0007669"/>
    <property type="project" value="TreeGrafter"/>
</dbReference>
<dbReference type="Gene3D" id="3.90.190.10">
    <property type="entry name" value="Protein tyrosine phosphatase superfamily"/>
    <property type="match status" value="1"/>
</dbReference>
<dbReference type="GO" id="GO:0043409">
    <property type="term" value="P:negative regulation of MAPK cascade"/>
    <property type="evidence" value="ECO:0007669"/>
    <property type="project" value="TreeGrafter"/>
</dbReference>
<evidence type="ECO:0000256" key="4">
    <source>
        <dbReference type="ARBA" id="ARBA00022912"/>
    </source>
</evidence>
<name>A0AAN8MP86_9PEZI</name>
<evidence type="ECO:0000259" key="6">
    <source>
        <dbReference type="PROSITE" id="PS50054"/>
    </source>
</evidence>
<evidence type="ECO:0000259" key="7">
    <source>
        <dbReference type="PROSITE" id="PS50056"/>
    </source>
</evidence>
<dbReference type="InterPro" id="IPR020422">
    <property type="entry name" value="TYR_PHOSPHATASE_DUAL_dom"/>
</dbReference>
<sequence length="642" mass="73731">MIFQNLLSTSSLLLLTSQLASVSANPVPEEVTRRSFYNDATSSLLEDHWNYARDQAAAGHGESSKKESIKRDLVPSATYKRDIAWNPSRLWGTGFAGGWGNQSYYHETECDNKPTRKYWYGFLTRAITYPDPSIPGRQRSYWTNSTWWWIDNLPANQNICYLYGAPKYNPGTQCVDKIWNPTAASWVDRSSSNTNSYWTTNNATYKNHKVRTIYDCLLNRTAVEYGDNVTAFGFKPVQYILDNIKYYRFYDNNNFAWFAACPSTWPGAWKRHVEDVQKRGLLEKRCWDCKGINPVWDFFPPQARNPLADKTDIHDYASTIDFPKTFNEYRRFVVTYWPPTANRLVVVDGHTCVQAAVSRPGLRHWTVRFFDEAENGYVQATDEHMPILNGAGIRHSSHVHTDAATSRIMTQRPTGALRLFHVLREYIKLWKEFQSIILLYLVPILSASVESSKHFLTNNLKTHQHFYFQSVFQAKLTSMNEPMNEIIPGLYLGDIFAARNPVYLRDHGVTHILTIARGSLGLLSSTLESSSSETTFKHRQIELDDLPDEKLLDQLENGVGFIDSALNEKFGGGEEFKVLVHCLQGMSRSTSFVIAYLVWKNKVTVGNALEIVQEKRKKARPNSGFYRQLLEWENRCKEGKNS</sequence>
<proteinExistence type="inferred from homology"/>
<dbReference type="PANTHER" id="PTHR10159:SF511">
    <property type="entry name" value="DUAL SPECIFICITY PROTEIN PHOSPHATASE 1"/>
    <property type="match status" value="1"/>
</dbReference>
<accession>A0AAN8MP86</accession>
<organism evidence="8 9">
    <name type="scientific">Orbilia javanica</name>
    <dbReference type="NCBI Taxonomy" id="47235"/>
    <lineage>
        <taxon>Eukaryota</taxon>
        <taxon>Fungi</taxon>
        <taxon>Dikarya</taxon>
        <taxon>Ascomycota</taxon>
        <taxon>Pezizomycotina</taxon>
        <taxon>Orbiliomycetes</taxon>
        <taxon>Orbiliales</taxon>
        <taxon>Orbiliaceae</taxon>
        <taxon>Orbilia</taxon>
    </lineage>
</organism>
<dbReference type="InterPro" id="IPR000387">
    <property type="entry name" value="Tyr_Pase_dom"/>
</dbReference>
<dbReference type="PROSITE" id="PS50056">
    <property type="entry name" value="TYR_PHOSPHATASE_2"/>
    <property type="match status" value="1"/>
</dbReference>